<evidence type="ECO:0000256" key="1">
    <source>
        <dbReference type="SAM" id="MobiDB-lite"/>
    </source>
</evidence>
<accession>A0A8J5CNV6</accession>
<dbReference type="Proteomes" id="UP000770661">
    <property type="component" value="Unassembled WGS sequence"/>
</dbReference>
<feature type="compositionally biased region" description="Low complexity" evidence="1">
    <location>
        <begin position="110"/>
        <end position="127"/>
    </location>
</feature>
<gene>
    <name evidence="2" type="ORF">GWK47_013566</name>
</gene>
<dbReference type="EMBL" id="JACEEZ010020299">
    <property type="protein sequence ID" value="KAG0714737.1"/>
    <property type="molecule type" value="Genomic_DNA"/>
</dbReference>
<comment type="caution">
    <text evidence="2">The sequence shown here is derived from an EMBL/GenBank/DDBJ whole genome shotgun (WGS) entry which is preliminary data.</text>
</comment>
<evidence type="ECO:0000313" key="3">
    <source>
        <dbReference type="Proteomes" id="UP000770661"/>
    </source>
</evidence>
<protein>
    <submittedName>
        <fullName evidence="2">Uncharacterized protein</fullName>
    </submittedName>
</protein>
<reference evidence="2" key="1">
    <citation type="submission" date="2020-07" db="EMBL/GenBank/DDBJ databases">
        <title>The High-quality genome of the commercially important snow crab, Chionoecetes opilio.</title>
        <authorList>
            <person name="Jeong J.-H."/>
            <person name="Ryu S."/>
        </authorList>
    </citation>
    <scope>NUCLEOTIDE SEQUENCE</scope>
    <source>
        <strain evidence="2">MADBK_172401_WGS</strain>
        <tissue evidence="2">Digestive gland</tissue>
    </source>
</reference>
<name>A0A8J5CNV6_CHIOP</name>
<organism evidence="2 3">
    <name type="scientific">Chionoecetes opilio</name>
    <name type="common">Atlantic snow crab</name>
    <name type="synonym">Cancer opilio</name>
    <dbReference type="NCBI Taxonomy" id="41210"/>
    <lineage>
        <taxon>Eukaryota</taxon>
        <taxon>Metazoa</taxon>
        <taxon>Ecdysozoa</taxon>
        <taxon>Arthropoda</taxon>
        <taxon>Crustacea</taxon>
        <taxon>Multicrustacea</taxon>
        <taxon>Malacostraca</taxon>
        <taxon>Eumalacostraca</taxon>
        <taxon>Eucarida</taxon>
        <taxon>Decapoda</taxon>
        <taxon>Pleocyemata</taxon>
        <taxon>Brachyura</taxon>
        <taxon>Eubrachyura</taxon>
        <taxon>Majoidea</taxon>
        <taxon>Majidae</taxon>
        <taxon>Chionoecetes</taxon>
    </lineage>
</organism>
<keyword evidence="3" id="KW-1185">Reference proteome</keyword>
<dbReference type="AlphaFoldDB" id="A0A8J5CNV6"/>
<evidence type="ECO:0000313" key="2">
    <source>
        <dbReference type="EMBL" id="KAG0714737.1"/>
    </source>
</evidence>
<proteinExistence type="predicted"/>
<feature type="region of interest" description="Disordered" evidence="1">
    <location>
        <begin position="78"/>
        <end position="136"/>
    </location>
</feature>
<sequence>MRAGNPGVMHLLALRWRHRRLFRNVNKIPLRPHMATDTPDARMPPVASRYCCCVCGKKRHTHPGARLHLFPIDARRSSGSGELEVATNTTSPEHPSGDPTPIAAGRAAMPHSSPSSPTRSSLLRPPHTGVNPVESPALLVRMDKPALYRTPAARTLFSKLSLTGSS</sequence>